<dbReference type="KEGG" id="spei:EHW89_05805"/>
<gene>
    <name evidence="1" type="ORF">EHW89_05805</name>
</gene>
<protein>
    <submittedName>
        <fullName evidence="1">Uncharacterized protein</fullName>
    </submittedName>
</protein>
<sequence>MDQFELDQFKKGIFELNTRRFGTVAEIMIKYHFDCMYSNDKPDDATKSKEGEKAKNFDLYSENYGNIEVKFSRVLESESSITEPSAFDIIMNSKPNSTRIVKSSEVKSFDCNIQQVKPKFFHTLFYGLFFGDEIRIYQISDVEYLEKKDNPEFSGSDSQHFGNEGEGQFHIKDSNLSFHDQFRVKNFSYEELFNLFKDIKDSVVTEVEQFLVEDINCENLNSNVIYNFLFPNKSLTKKFNKHIEKIKIFTTQYNQYRESREYGLDFLSVELERLKKQSVNRKKDILQRFADMYSRGKISVTSEELERLKEEINITDGNNIEDLYTSLKNELTRLG</sequence>
<dbReference type="RefSeq" id="WP_126467252.1">
    <property type="nucleotide sequence ID" value="NZ_CP034543.1"/>
</dbReference>
<dbReference type="AlphaFoldDB" id="A0A3S9MS68"/>
<organism evidence="1 2">
    <name type="scientific">Streptococcus periodonticum</name>
    <dbReference type="NCBI Taxonomy" id="2490633"/>
    <lineage>
        <taxon>Bacteria</taxon>
        <taxon>Bacillati</taxon>
        <taxon>Bacillota</taxon>
        <taxon>Bacilli</taxon>
        <taxon>Lactobacillales</taxon>
        <taxon>Streptococcaceae</taxon>
        <taxon>Streptococcus</taxon>
    </lineage>
</organism>
<dbReference type="EMBL" id="CP034543">
    <property type="protein sequence ID" value="AZQ41998.1"/>
    <property type="molecule type" value="Genomic_DNA"/>
</dbReference>
<evidence type="ECO:0000313" key="1">
    <source>
        <dbReference type="EMBL" id="AZQ41998.1"/>
    </source>
</evidence>
<name>A0A3S9MS68_9STRE</name>
<proteinExistence type="predicted"/>
<accession>A0A3S9MS68</accession>
<reference evidence="2" key="1">
    <citation type="submission" date="2018-12" db="EMBL/GenBank/DDBJ databases">
        <title>Genome sequencing of Streptococcus sp. KCOM 2412 (= ChDC F135).</title>
        <authorList>
            <person name="Kook J.-K."/>
            <person name="Park S.-N."/>
            <person name="Lim Y.K."/>
        </authorList>
    </citation>
    <scope>NUCLEOTIDE SEQUENCE [LARGE SCALE GENOMIC DNA]</scope>
    <source>
        <strain evidence="2">KCOM 2412</strain>
    </source>
</reference>
<evidence type="ECO:0000313" key="2">
    <source>
        <dbReference type="Proteomes" id="UP000272924"/>
    </source>
</evidence>
<dbReference type="Proteomes" id="UP000272924">
    <property type="component" value="Chromosome"/>
</dbReference>
<keyword evidence="2" id="KW-1185">Reference proteome</keyword>